<keyword evidence="11" id="KW-0539">Nucleus</keyword>
<dbReference type="PROSITE" id="PS50157">
    <property type="entry name" value="ZINC_FINGER_C2H2_2"/>
    <property type="match status" value="2"/>
</dbReference>
<feature type="compositionally biased region" description="Basic and acidic residues" evidence="13">
    <location>
        <begin position="843"/>
        <end position="862"/>
    </location>
</feature>
<feature type="region of interest" description="Disordered" evidence="13">
    <location>
        <begin position="1112"/>
        <end position="1157"/>
    </location>
</feature>
<evidence type="ECO:0000256" key="13">
    <source>
        <dbReference type="SAM" id="MobiDB-lite"/>
    </source>
</evidence>
<evidence type="ECO:0000313" key="16">
    <source>
        <dbReference type="Proteomes" id="UP000749559"/>
    </source>
</evidence>
<feature type="domain" description="C2H2-type" evidence="14">
    <location>
        <begin position="482"/>
        <end position="506"/>
    </location>
</feature>
<feature type="domain" description="C2H2-type" evidence="14">
    <location>
        <begin position="1158"/>
        <end position="1181"/>
    </location>
</feature>
<evidence type="ECO:0000313" key="15">
    <source>
        <dbReference type="EMBL" id="CAH1779249.1"/>
    </source>
</evidence>
<evidence type="ECO:0000256" key="1">
    <source>
        <dbReference type="ARBA" id="ARBA00007158"/>
    </source>
</evidence>
<comment type="similarity">
    <text evidence="1">Belongs to the teashirt C2H2-type zinc-finger protein family.</text>
</comment>
<dbReference type="PANTHER" id="PTHR12487">
    <property type="entry name" value="TEASHIRT-RELATED"/>
    <property type="match status" value="1"/>
</dbReference>
<feature type="region of interest" description="Disordered" evidence="13">
    <location>
        <begin position="389"/>
        <end position="410"/>
    </location>
</feature>
<feature type="compositionally biased region" description="Basic and acidic residues" evidence="13">
    <location>
        <begin position="92"/>
        <end position="105"/>
    </location>
</feature>
<evidence type="ECO:0000256" key="11">
    <source>
        <dbReference type="ARBA" id="ARBA00023242"/>
    </source>
</evidence>
<keyword evidence="8" id="KW-0805">Transcription regulation</keyword>
<evidence type="ECO:0000256" key="2">
    <source>
        <dbReference type="ARBA" id="ARBA00022473"/>
    </source>
</evidence>
<keyword evidence="10" id="KW-0804">Transcription</keyword>
<feature type="region of interest" description="Disordered" evidence="13">
    <location>
        <begin position="332"/>
        <end position="354"/>
    </location>
</feature>
<evidence type="ECO:0000256" key="5">
    <source>
        <dbReference type="ARBA" id="ARBA00022737"/>
    </source>
</evidence>
<keyword evidence="2" id="KW-0217">Developmental protein</keyword>
<dbReference type="PANTHER" id="PTHR12487:SF7">
    <property type="entry name" value="PROTEIN TEASHIRT-RELATED"/>
    <property type="match status" value="1"/>
</dbReference>
<dbReference type="SMART" id="SM00355">
    <property type="entry name" value="ZnF_C2H2"/>
    <property type="match status" value="4"/>
</dbReference>
<keyword evidence="3" id="KW-0678">Repressor</keyword>
<evidence type="ECO:0000256" key="9">
    <source>
        <dbReference type="ARBA" id="ARBA00023125"/>
    </source>
</evidence>
<keyword evidence="4" id="KW-0479">Metal-binding</keyword>
<feature type="compositionally biased region" description="Basic and acidic residues" evidence="13">
    <location>
        <begin position="59"/>
        <end position="68"/>
    </location>
</feature>
<gene>
    <name evidence="15" type="ORF">OFUS_LOCUS6077</name>
</gene>
<name>A0A8S4ND51_OWEFU</name>
<keyword evidence="5" id="KW-0677">Repeat</keyword>
<evidence type="ECO:0000256" key="4">
    <source>
        <dbReference type="ARBA" id="ARBA00022723"/>
    </source>
</evidence>
<feature type="compositionally biased region" description="Basic and acidic residues" evidence="13">
    <location>
        <begin position="1121"/>
        <end position="1137"/>
    </location>
</feature>
<evidence type="ECO:0000256" key="12">
    <source>
        <dbReference type="PROSITE-ProRule" id="PRU00042"/>
    </source>
</evidence>
<evidence type="ECO:0000256" key="8">
    <source>
        <dbReference type="ARBA" id="ARBA00023015"/>
    </source>
</evidence>
<sequence length="1225" mass="137756">MPRRKQICPKRMKCLEDGSEGKDDNIVNTDNPDAMSDGSGSSSEASSSDEDTNIDDAEEILKSPESDHTSLASIGDESSLEVNKTSGLNNNIEEKSMVDESKMDVKSPSALSDSKDNDITQNEDTESKSKIENTKENVPHDAMDDENEQLEKTLKRKSNSPPEFNRDDNASPRSPRMHVDKKDMGSPSAPTLPLPDSESYLAVLSKFAKYSNFLPNEKESSPSKNLKDLHSKYIDDYTPIDEDQPLDLSKPKSNSDIPTKKIVPNHSKPTTNTGSSLATLEKKFGGNFEIEGLTPRASRYGSDPSRRYYDLSSTNLPSYDFSKQFLTAMSYQPRKPSNHSNHTSTPVPPSKIVPHSKVTPYKNGLDHKTSHHLASSQIDEKMLQKSFKPKLPSTTGPHNHNGKPNMRDIDMEKRPGDPAKYTDFICSCMKKFHSLYGLTMHMQDTGHAPSSSKNTAYLEYPKLVRGQDMWLNHGSEQTRQILRCMKCGESFKSLPELTVHMMQTGHYANIVSTEGKKVHKCSTYCERCEDSECVFKCKVCQEVYSDMEGLANHMVISGHHKKQVLKSNSVNISEQTLKSKHISTLSKIDLLKSETMSKFEAMSSRYDPLLRRSSSSRAELPRRSTTPPSLDSIPPRKYNPEDRKPYPHKYAEDRRASYPRNHEERSRNEPMRLSQSPGNEGRYERERESPPRVSSSRGQELIADRRSRHSVDDIKREKLIGEPQVLYNNDKEDSTLSSLLKYKKLLVKEERERLENSAEKDPDNSEKDDDIKVTCESCGDKIDTSVFVEHVRLCVKTKSKVIDALRARLKSIESNCTSPTGSSANDTIKSPCSTPELASDSKASIESHSENNRKRSASEYDSRSTPSPLLDHKKTMNKKFKYLTPNEKDRTSPKSSKGPSALAAMESFIEKSFMEPPKKMGKYYVDPSEKYRNAFSMFPLGSLYPRDKDMDIPRHSNRGSVIYKEERGTVQAMKPKIHIKSEHSERSMSSMNGIEDGDKPLNLADGVKHENDTSNDSDNSKIEKLEDKYLRDDDDFKSSKAEDQKEKYLNSPGSGSNGDGSALESLKGLVYGQHLNTEHPLDSLQRLITHPDQLKSGGVHPGDQAVMLMNPSMLHSPHSNTSHDGKSPSPLDDDRGPPESPSGEKNQSDSDSDTHGDFRCQACSRQFASKGSYRYHLSRCHLTSVKKYGIKEAFNMSPYIYLPLDHNAKFSKYYKMAKELTSKAK</sequence>
<feature type="compositionally biased region" description="Polar residues" evidence="13">
    <location>
        <begin position="80"/>
        <end position="91"/>
    </location>
</feature>
<dbReference type="GO" id="GO:0005634">
    <property type="term" value="C:nucleus"/>
    <property type="evidence" value="ECO:0007669"/>
    <property type="project" value="TreeGrafter"/>
</dbReference>
<evidence type="ECO:0000259" key="14">
    <source>
        <dbReference type="PROSITE" id="PS50157"/>
    </source>
</evidence>
<feature type="compositionally biased region" description="Basic residues" evidence="13">
    <location>
        <begin position="1"/>
        <end position="12"/>
    </location>
</feature>
<feature type="compositionally biased region" description="Basic and acidic residues" evidence="13">
    <location>
        <begin position="1146"/>
        <end position="1157"/>
    </location>
</feature>
<keyword evidence="6 12" id="KW-0863">Zinc-finger</keyword>
<dbReference type="GO" id="GO:0008270">
    <property type="term" value="F:zinc ion binding"/>
    <property type="evidence" value="ECO:0007669"/>
    <property type="project" value="UniProtKB-KW"/>
</dbReference>
<dbReference type="OrthoDB" id="5815793at2759"/>
<keyword evidence="7" id="KW-0862">Zinc</keyword>
<evidence type="ECO:0000256" key="6">
    <source>
        <dbReference type="ARBA" id="ARBA00022771"/>
    </source>
</evidence>
<feature type="region of interest" description="Disordered" evidence="13">
    <location>
        <begin position="1"/>
        <end position="196"/>
    </location>
</feature>
<feature type="region of interest" description="Disordered" evidence="13">
    <location>
        <begin position="610"/>
        <end position="709"/>
    </location>
</feature>
<feature type="compositionally biased region" description="Basic and acidic residues" evidence="13">
    <location>
        <begin position="638"/>
        <end position="670"/>
    </location>
</feature>
<dbReference type="InterPro" id="IPR027008">
    <property type="entry name" value="Teashirt_fam"/>
</dbReference>
<feature type="compositionally biased region" description="Low complexity" evidence="13">
    <location>
        <begin position="33"/>
        <end position="46"/>
    </location>
</feature>
<proteinExistence type="inferred from homology"/>
<dbReference type="AlphaFoldDB" id="A0A8S4ND51"/>
<feature type="region of interest" description="Disordered" evidence="13">
    <location>
        <begin position="238"/>
        <end position="277"/>
    </location>
</feature>
<evidence type="ECO:0000256" key="3">
    <source>
        <dbReference type="ARBA" id="ARBA00022491"/>
    </source>
</evidence>
<dbReference type="GO" id="GO:0000981">
    <property type="term" value="F:DNA-binding transcription factor activity, RNA polymerase II-specific"/>
    <property type="evidence" value="ECO:0007669"/>
    <property type="project" value="TreeGrafter"/>
</dbReference>
<dbReference type="PROSITE" id="PS00028">
    <property type="entry name" value="ZINC_FINGER_C2H2_1"/>
    <property type="match status" value="3"/>
</dbReference>
<dbReference type="Proteomes" id="UP000749559">
    <property type="component" value="Unassembled WGS sequence"/>
</dbReference>
<feature type="region of interest" description="Disordered" evidence="13">
    <location>
        <begin position="814"/>
        <end position="901"/>
    </location>
</feature>
<organism evidence="15 16">
    <name type="scientific">Owenia fusiformis</name>
    <name type="common">Polychaete worm</name>
    <dbReference type="NCBI Taxonomy" id="6347"/>
    <lineage>
        <taxon>Eukaryota</taxon>
        <taxon>Metazoa</taxon>
        <taxon>Spiralia</taxon>
        <taxon>Lophotrochozoa</taxon>
        <taxon>Annelida</taxon>
        <taxon>Polychaeta</taxon>
        <taxon>Sedentaria</taxon>
        <taxon>Canalipalpata</taxon>
        <taxon>Sabellida</taxon>
        <taxon>Oweniida</taxon>
        <taxon>Oweniidae</taxon>
        <taxon>Owenia</taxon>
    </lineage>
</organism>
<dbReference type="InterPro" id="IPR013087">
    <property type="entry name" value="Znf_C2H2_type"/>
</dbReference>
<accession>A0A8S4ND51</accession>
<feature type="compositionally biased region" description="Basic and acidic residues" evidence="13">
    <location>
        <begin position="125"/>
        <end position="142"/>
    </location>
</feature>
<dbReference type="EMBL" id="CAIIXF020000003">
    <property type="protein sequence ID" value="CAH1779249.1"/>
    <property type="molecule type" value="Genomic_DNA"/>
</dbReference>
<feature type="compositionally biased region" description="Basic and acidic residues" evidence="13">
    <location>
        <begin position="13"/>
        <end position="25"/>
    </location>
</feature>
<evidence type="ECO:0000256" key="10">
    <source>
        <dbReference type="ARBA" id="ARBA00023163"/>
    </source>
</evidence>
<dbReference type="GO" id="GO:0003677">
    <property type="term" value="F:DNA binding"/>
    <property type="evidence" value="ECO:0007669"/>
    <property type="project" value="UniProtKB-KW"/>
</dbReference>
<feature type="region of interest" description="Disordered" evidence="13">
    <location>
        <begin position="975"/>
        <end position="1061"/>
    </location>
</feature>
<comment type="caution">
    <text evidence="15">The sequence shown here is derived from an EMBL/GenBank/DDBJ whole genome shotgun (WGS) entry which is preliminary data.</text>
</comment>
<keyword evidence="9" id="KW-0238">DNA-binding</keyword>
<feature type="compositionally biased region" description="Polar residues" evidence="13">
    <location>
        <begin position="267"/>
        <end position="277"/>
    </location>
</feature>
<feature type="compositionally biased region" description="Acidic residues" evidence="13">
    <location>
        <begin position="47"/>
        <end position="58"/>
    </location>
</feature>
<protein>
    <recommendedName>
        <fullName evidence="14">C2H2-type domain-containing protein</fullName>
    </recommendedName>
</protein>
<evidence type="ECO:0000256" key="7">
    <source>
        <dbReference type="ARBA" id="ARBA00022833"/>
    </source>
</evidence>
<feature type="compositionally biased region" description="Basic and acidic residues" evidence="13">
    <location>
        <begin position="1006"/>
        <end position="1048"/>
    </location>
</feature>
<feature type="compositionally biased region" description="Basic and acidic residues" evidence="13">
    <location>
        <begin position="681"/>
        <end position="690"/>
    </location>
</feature>
<feature type="compositionally biased region" description="Polar residues" evidence="13">
    <location>
        <begin position="814"/>
        <end position="833"/>
    </location>
</feature>
<reference evidence="15" key="1">
    <citation type="submission" date="2022-03" db="EMBL/GenBank/DDBJ databases">
        <authorList>
            <person name="Martin C."/>
        </authorList>
    </citation>
    <scope>NUCLEOTIDE SEQUENCE</scope>
</reference>
<keyword evidence="16" id="KW-1185">Reference proteome</keyword>